<dbReference type="GO" id="GO:0036503">
    <property type="term" value="P:ERAD pathway"/>
    <property type="evidence" value="ECO:0007669"/>
    <property type="project" value="TreeGrafter"/>
</dbReference>
<reference evidence="4" key="1">
    <citation type="submission" date="2021-01" db="EMBL/GenBank/DDBJ databases">
        <authorList>
            <person name="Corre E."/>
            <person name="Pelletier E."/>
            <person name="Niang G."/>
            <person name="Scheremetjew M."/>
            <person name="Finn R."/>
            <person name="Kale V."/>
            <person name="Holt S."/>
            <person name="Cochrane G."/>
            <person name="Meng A."/>
            <person name="Brown T."/>
            <person name="Cohen L."/>
        </authorList>
    </citation>
    <scope>NUCLEOTIDE SEQUENCE</scope>
    <source>
        <strain evidence="4">CCAP 1951/1</strain>
    </source>
</reference>
<dbReference type="PROSITE" id="PS50076">
    <property type="entry name" value="DNAJ_2"/>
    <property type="match status" value="1"/>
</dbReference>
<evidence type="ECO:0000256" key="2">
    <source>
        <dbReference type="SAM" id="MobiDB-lite"/>
    </source>
</evidence>
<evidence type="ECO:0000256" key="1">
    <source>
        <dbReference type="ARBA" id="ARBA00023186"/>
    </source>
</evidence>
<evidence type="ECO:0000313" key="4">
    <source>
        <dbReference type="EMBL" id="CAD9092043.1"/>
    </source>
</evidence>
<dbReference type="PRINTS" id="PR00625">
    <property type="entry name" value="JDOMAIN"/>
</dbReference>
<feature type="region of interest" description="Disordered" evidence="2">
    <location>
        <begin position="248"/>
        <end position="272"/>
    </location>
</feature>
<sequence length="330" mass="37012">MPSSSVFDLSDNQALYTCLGVQKGASESEIKKAYHKLAIQYHPDKNPAGADRFKEVSFAYGILSDGEQRRMYDAKTLKTHVEGFARTEKERDPALDPNVELTEDELRGFVEKLRTEQHDAERKRRDFEKRRQEEYRRRAEFDRQNPSFRMPELPSAAAVQARRESAGFGNVPGRRTTADMMAELNRENQAPTTPPAVAGDVLGNASSSAATGATCLGRDPLVEDVPQVPRPAPMPSLKAEMLARFRSSREERGMPTTKPVMPTEAVPGGSKYDWVNKGSQKAYEYEVEKVRKRPDFHYRAFVQSSYSDGGAVGEAIMSDALADYARPERR</sequence>
<dbReference type="InterPro" id="IPR036869">
    <property type="entry name" value="J_dom_sf"/>
</dbReference>
<dbReference type="GO" id="GO:0051087">
    <property type="term" value="F:protein-folding chaperone binding"/>
    <property type="evidence" value="ECO:0007669"/>
    <property type="project" value="TreeGrafter"/>
</dbReference>
<dbReference type="GO" id="GO:0005783">
    <property type="term" value="C:endoplasmic reticulum"/>
    <property type="evidence" value="ECO:0007669"/>
    <property type="project" value="TreeGrafter"/>
</dbReference>
<name>A0A7S1PNA7_NEODS</name>
<dbReference type="InterPro" id="IPR051948">
    <property type="entry name" value="Hsp70_co-chaperone_J-domain"/>
</dbReference>
<feature type="region of interest" description="Disordered" evidence="2">
    <location>
        <begin position="116"/>
        <end position="137"/>
    </location>
</feature>
<dbReference type="CDD" id="cd06257">
    <property type="entry name" value="DnaJ"/>
    <property type="match status" value="1"/>
</dbReference>
<dbReference type="AlphaFoldDB" id="A0A7S1PNA7"/>
<dbReference type="PANTHER" id="PTHR44360:SF1">
    <property type="entry name" value="DNAJ HOMOLOG SUBFAMILY B MEMBER 9"/>
    <property type="match status" value="1"/>
</dbReference>
<dbReference type="GO" id="GO:0051787">
    <property type="term" value="F:misfolded protein binding"/>
    <property type="evidence" value="ECO:0007669"/>
    <property type="project" value="TreeGrafter"/>
</dbReference>
<keyword evidence="1" id="KW-0143">Chaperone</keyword>
<dbReference type="SUPFAM" id="SSF46565">
    <property type="entry name" value="Chaperone J-domain"/>
    <property type="match status" value="1"/>
</dbReference>
<dbReference type="PANTHER" id="PTHR44360">
    <property type="entry name" value="DNAJ HOMOLOG SUBFAMILY B MEMBER 9"/>
    <property type="match status" value="1"/>
</dbReference>
<evidence type="ECO:0000259" key="3">
    <source>
        <dbReference type="PROSITE" id="PS50076"/>
    </source>
</evidence>
<accession>A0A7S1PNA7</accession>
<dbReference type="EMBL" id="HBGF01003395">
    <property type="protein sequence ID" value="CAD9092043.1"/>
    <property type="molecule type" value="Transcribed_RNA"/>
</dbReference>
<dbReference type="SMART" id="SM00271">
    <property type="entry name" value="DnaJ"/>
    <property type="match status" value="1"/>
</dbReference>
<proteinExistence type="predicted"/>
<gene>
    <name evidence="4" type="ORF">NDES1114_LOCUS2345</name>
</gene>
<organism evidence="4">
    <name type="scientific">Neobodo designis</name>
    <name type="common">Flagellated protozoan</name>
    <name type="synonym">Bodo designis</name>
    <dbReference type="NCBI Taxonomy" id="312471"/>
    <lineage>
        <taxon>Eukaryota</taxon>
        <taxon>Discoba</taxon>
        <taxon>Euglenozoa</taxon>
        <taxon>Kinetoplastea</taxon>
        <taxon>Metakinetoplastina</taxon>
        <taxon>Neobodonida</taxon>
        <taxon>Neobodo</taxon>
    </lineage>
</organism>
<protein>
    <recommendedName>
        <fullName evidence="3">J domain-containing protein</fullName>
    </recommendedName>
</protein>
<dbReference type="Pfam" id="PF00226">
    <property type="entry name" value="DnaJ"/>
    <property type="match status" value="1"/>
</dbReference>
<dbReference type="InterPro" id="IPR001623">
    <property type="entry name" value="DnaJ_domain"/>
</dbReference>
<feature type="domain" description="J" evidence="3">
    <location>
        <begin position="14"/>
        <end position="76"/>
    </location>
</feature>
<dbReference type="Gene3D" id="1.10.287.110">
    <property type="entry name" value="DnaJ domain"/>
    <property type="match status" value="1"/>
</dbReference>